<reference evidence="12" key="1">
    <citation type="journal article" date="2021" name="IMA Fungus">
        <title>Genomic characterization of three marine fungi, including Emericellopsis atlantica sp. nov. with signatures of a generalist lifestyle and marine biomass degradation.</title>
        <authorList>
            <person name="Hagestad O.C."/>
            <person name="Hou L."/>
            <person name="Andersen J.H."/>
            <person name="Hansen E.H."/>
            <person name="Altermark B."/>
            <person name="Li C."/>
            <person name="Kuhnert E."/>
            <person name="Cox R.J."/>
            <person name="Crous P.W."/>
            <person name="Spatafora J.W."/>
            <person name="Lail K."/>
            <person name="Amirebrahimi M."/>
            <person name="Lipzen A."/>
            <person name="Pangilinan J."/>
            <person name="Andreopoulos W."/>
            <person name="Hayes R.D."/>
            <person name="Ng V."/>
            <person name="Grigoriev I.V."/>
            <person name="Jackson S.A."/>
            <person name="Sutton T.D.S."/>
            <person name="Dobson A.D.W."/>
            <person name="Rama T."/>
        </authorList>
    </citation>
    <scope>NUCLEOTIDE SEQUENCE</scope>
    <source>
        <strain evidence="12">TRa018bII</strain>
    </source>
</reference>
<sequence length="1001" mass="111803">METGPENRGLDLEKELTCSICTEVLYQPITLLDCLHTFCASCAKEWFSFQLNSSRNNPNPGTTPFTCPSCRDPIRSTRHDAKVTTLLEMFLAANPAKARTRQEMIDLEDKYRPGDIILPKIEAKEKSSRERRADDEDARLLEEVRGLSLREVGVEEGSSERRERRRRDGERLRPDGTRPSREQSRDSRASRSGDDRERRRRRETDSGRRRRDDAALRPETEHVEERRRPRSNDEARRRHEETSRTAASQLEHQSSLRSLISSSDVDAREMEEEILRQIREEGLLDGIDLENIDVGQEDQISERIAEAYRKRQADKAREERERRRADGHRRQHSRSAPESRETSADDRSTRRRTHSRAVSAASAVSTVSALSQSDEPNRPPPAISAFQSGHLEVHSSDEGRRRRRTTSGSRSSTDPVPVAETQARPAARSQTDLSSRPQSAETNLHRPSVTMSSGSATEPNNRHSVELAGSEPTPRDQRSTNSSPRMGMSARMEDSSMTLSPLSQNNWSPAHDTLTGAPFTGSTLLATSVDQALMPSPLSPNQSPNHSPSASLSLSDRATAFQSAARPNSSNGETHERKRSTLYPEPSITCARCSKSHIEYSLHYNCAACHGGNYNICLTCFRGGSGCLHWFGFGYSAWTKWEAWANDQNLSDAEKPHMLIASRYLPPPTVPGGAPGRKTLTKSNPLERLQSGVFCACCLEWANECYWRCETCNEGDWGFCNTCVNQGKCCTHSLLPLTFQALEPDKGDNTPPGQALPASASILTGPGVQDIGRFKPLKFTTQCDICHYGIPPEDERYHCLQCTSNVPGTNTKPGDYDICMACYPKLSTSRRISAENGTKGWIRCLQGHRMIIIGFKNTHGGLRRYIAEEMVGGWSLKIKPFVPPPTASSLPSSDLQTWSWPSPLSKDYYKLVTVNPMNTPPPHIDGVDQEEHFPPSGGSGMRCLARWSWWPAEDVSDELAFPKGAEVREARDVNGEWWFGTYMGKCGLFPGGYARILEGGR</sequence>
<dbReference type="OrthoDB" id="1305878at2759"/>
<feature type="compositionally biased region" description="Polar residues" evidence="9">
    <location>
        <begin position="449"/>
        <end position="459"/>
    </location>
</feature>
<evidence type="ECO:0000256" key="8">
    <source>
        <dbReference type="PROSITE-ProRule" id="PRU00192"/>
    </source>
</evidence>
<evidence type="ECO:0008006" key="14">
    <source>
        <dbReference type="Google" id="ProtNLM"/>
    </source>
</evidence>
<name>A0A9P7YUK6_9HELO</name>
<dbReference type="GO" id="GO:0016567">
    <property type="term" value="P:protein ubiquitination"/>
    <property type="evidence" value="ECO:0007669"/>
    <property type="project" value="TreeGrafter"/>
</dbReference>
<gene>
    <name evidence="12" type="ORF">BJ875DRAFT_448516</name>
</gene>
<comment type="caution">
    <text evidence="12">The sequence shown here is derived from an EMBL/GenBank/DDBJ whole genome shotgun (WGS) entry which is preliminary data.</text>
</comment>
<feature type="compositionally biased region" description="Basic and acidic residues" evidence="9">
    <location>
        <begin position="158"/>
        <end position="243"/>
    </location>
</feature>
<dbReference type="InterPro" id="IPR001452">
    <property type="entry name" value="SH3_domain"/>
</dbReference>
<dbReference type="InterPro" id="IPR018957">
    <property type="entry name" value="Znf_C3HC4_RING-type"/>
</dbReference>
<dbReference type="Proteomes" id="UP000824998">
    <property type="component" value="Unassembled WGS sequence"/>
</dbReference>
<dbReference type="SUPFAM" id="SSF57850">
    <property type="entry name" value="RING/U-box"/>
    <property type="match status" value="2"/>
</dbReference>
<evidence type="ECO:0000256" key="5">
    <source>
        <dbReference type="ARBA" id="ARBA00022833"/>
    </source>
</evidence>
<keyword evidence="5" id="KW-0862">Zinc</keyword>
<feature type="domain" description="SH3" evidence="10">
    <location>
        <begin position="938"/>
        <end position="999"/>
    </location>
</feature>
<feature type="compositionally biased region" description="Basic and acidic residues" evidence="9">
    <location>
        <begin position="308"/>
        <end position="324"/>
    </location>
</feature>
<feature type="compositionally biased region" description="Polar residues" evidence="9">
    <location>
        <begin position="539"/>
        <end position="572"/>
    </location>
</feature>
<evidence type="ECO:0000256" key="6">
    <source>
        <dbReference type="ARBA" id="ARBA00022843"/>
    </source>
</evidence>
<evidence type="ECO:0000256" key="2">
    <source>
        <dbReference type="ARBA" id="ARBA00022443"/>
    </source>
</evidence>
<evidence type="ECO:0000256" key="4">
    <source>
        <dbReference type="ARBA" id="ARBA00022771"/>
    </source>
</evidence>
<feature type="region of interest" description="Disordered" evidence="9">
    <location>
        <begin position="533"/>
        <end position="580"/>
    </location>
</feature>
<proteinExistence type="inferred from homology"/>
<feature type="region of interest" description="Disordered" evidence="9">
    <location>
        <begin position="152"/>
        <end position="267"/>
    </location>
</feature>
<feature type="compositionally biased region" description="Polar residues" evidence="9">
    <location>
        <begin position="428"/>
        <end position="442"/>
    </location>
</feature>
<accession>A0A9P7YUK6</accession>
<keyword evidence="13" id="KW-1185">Reference proteome</keyword>
<dbReference type="AlphaFoldDB" id="A0A9P7YUK6"/>
<feature type="compositionally biased region" description="Basic and acidic residues" evidence="9">
    <location>
        <begin position="335"/>
        <end position="348"/>
    </location>
</feature>
<dbReference type="InterPro" id="IPR052256">
    <property type="entry name" value="E3_ubiquitin-ligase_CHFR"/>
</dbReference>
<feature type="compositionally biased region" description="Basic and acidic residues" evidence="9">
    <location>
        <begin position="391"/>
        <end position="400"/>
    </location>
</feature>
<protein>
    <recommendedName>
        <fullName evidence="14">RING-type domain-containing protein</fullName>
    </recommendedName>
</protein>
<dbReference type="GO" id="GO:0008270">
    <property type="term" value="F:zinc ion binding"/>
    <property type="evidence" value="ECO:0007669"/>
    <property type="project" value="UniProtKB-KW"/>
</dbReference>
<dbReference type="InterPro" id="IPR036028">
    <property type="entry name" value="SH3-like_dom_sf"/>
</dbReference>
<evidence type="ECO:0000256" key="7">
    <source>
        <dbReference type="PROSITE-ProRule" id="PRU00175"/>
    </source>
</evidence>
<feature type="compositionally biased region" description="Polar residues" evidence="9">
    <location>
        <begin position="495"/>
        <end position="508"/>
    </location>
</feature>
<evidence type="ECO:0000259" key="11">
    <source>
        <dbReference type="PROSITE" id="PS50089"/>
    </source>
</evidence>
<keyword evidence="4 7" id="KW-0863">Zinc-finger</keyword>
<dbReference type="GO" id="GO:0006511">
    <property type="term" value="P:ubiquitin-dependent protein catabolic process"/>
    <property type="evidence" value="ECO:0007669"/>
    <property type="project" value="TreeGrafter"/>
</dbReference>
<dbReference type="InterPro" id="IPR001841">
    <property type="entry name" value="Znf_RING"/>
</dbReference>
<dbReference type="GO" id="GO:0005634">
    <property type="term" value="C:nucleus"/>
    <property type="evidence" value="ECO:0007669"/>
    <property type="project" value="TreeGrafter"/>
</dbReference>
<feature type="compositionally biased region" description="Polar residues" evidence="9">
    <location>
        <begin position="244"/>
        <end position="253"/>
    </location>
</feature>
<evidence type="ECO:0000256" key="1">
    <source>
        <dbReference type="ARBA" id="ARBA00008649"/>
    </source>
</evidence>
<dbReference type="SMART" id="SM00184">
    <property type="entry name" value="RING"/>
    <property type="match status" value="1"/>
</dbReference>
<dbReference type="InterPro" id="IPR013083">
    <property type="entry name" value="Znf_RING/FYVE/PHD"/>
</dbReference>
<dbReference type="Pfam" id="PF00097">
    <property type="entry name" value="zf-C3HC4"/>
    <property type="match status" value="1"/>
</dbReference>
<comment type="similarity">
    <text evidence="1">Belongs to the SH3RF family.</text>
</comment>
<dbReference type="PROSITE" id="PS50002">
    <property type="entry name" value="SH3"/>
    <property type="match status" value="1"/>
</dbReference>
<dbReference type="EMBL" id="MU251359">
    <property type="protein sequence ID" value="KAG9239358.1"/>
    <property type="molecule type" value="Genomic_DNA"/>
</dbReference>
<dbReference type="Gene3D" id="3.30.40.10">
    <property type="entry name" value="Zinc/RING finger domain, C3HC4 (zinc finger)"/>
    <property type="match status" value="1"/>
</dbReference>
<feature type="region of interest" description="Disordered" evidence="9">
    <location>
        <begin position="308"/>
        <end position="514"/>
    </location>
</feature>
<dbReference type="InterPro" id="IPR017907">
    <property type="entry name" value="Znf_RING_CS"/>
</dbReference>
<dbReference type="PROSITE" id="PS50089">
    <property type="entry name" value="ZF_RING_2"/>
    <property type="match status" value="1"/>
</dbReference>
<feature type="domain" description="RING-type" evidence="11">
    <location>
        <begin position="18"/>
        <end position="71"/>
    </location>
</feature>
<keyword evidence="3" id="KW-0479">Metal-binding</keyword>
<dbReference type="SMART" id="SM00326">
    <property type="entry name" value="SH3"/>
    <property type="match status" value="1"/>
</dbReference>
<dbReference type="PANTHER" id="PTHR16079:SF4">
    <property type="entry name" value="E3 UBIQUITIN-PROTEIN LIGASE CHFR"/>
    <property type="match status" value="1"/>
</dbReference>
<evidence type="ECO:0000313" key="12">
    <source>
        <dbReference type="EMBL" id="KAG9239358.1"/>
    </source>
</evidence>
<evidence type="ECO:0000259" key="10">
    <source>
        <dbReference type="PROSITE" id="PS50002"/>
    </source>
</evidence>
<feature type="compositionally biased region" description="Low complexity" evidence="9">
    <location>
        <begin position="356"/>
        <end position="373"/>
    </location>
</feature>
<dbReference type="PROSITE" id="PS00518">
    <property type="entry name" value="ZF_RING_1"/>
    <property type="match status" value="1"/>
</dbReference>
<keyword evidence="2 8" id="KW-0728">SH3 domain</keyword>
<evidence type="ECO:0000256" key="3">
    <source>
        <dbReference type="ARBA" id="ARBA00022723"/>
    </source>
</evidence>
<evidence type="ECO:0000256" key="9">
    <source>
        <dbReference type="SAM" id="MobiDB-lite"/>
    </source>
</evidence>
<organism evidence="12 13">
    <name type="scientific">Amylocarpus encephaloides</name>
    <dbReference type="NCBI Taxonomy" id="45428"/>
    <lineage>
        <taxon>Eukaryota</taxon>
        <taxon>Fungi</taxon>
        <taxon>Dikarya</taxon>
        <taxon>Ascomycota</taxon>
        <taxon>Pezizomycotina</taxon>
        <taxon>Leotiomycetes</taxon>
        <taxon>Helotiales</taxon>
        <taxon>Helotiales incertae sedis</taxon>
        <taxon>Amylocarpus</taxon>
    </lineage>
</organism>
<dbReference type="SUPFAM" id="SSF50044">
    <property type="entry name" value="SH3-domain"/>
    <property type="match status" value="1"/>
</dbReference>
<keyword evidence="6" id="KW-0832">Ubl conjugation</keyword>
<dbReference type="GO" id="GO:0004842">
    <property type="term" value="F:ubiquitin-protein transferase activity"/>
    <property type="evidence" value="ECO:0007669"/>
    <property type="project" value="TreeGrafter"/>
</dbReference>
<dbReference type="PANTHER" id="PTHR16079">
    <property type="entry name" value="UBIQUITIN LIGASE PROTEIN CHFR"/>
    <property type="match status" value="1"/>
</dbReference>
<evidence type="ECO:0000313" key="13">
    <source>
        <dbReference type="Proteomes" id="UP000824998"/>
    </source>
</evidence>
<dbReference type="Gene3D" id="2.30.30.40">
    <property type="entry name" value="SH3 Domains"/>
    <property type="match status" value="1"/>
</dbReference>